<evidence type="ECO:0000313" key="3">
    <source>
        <dbReference type="Proteomes" id="UP000231464"/>
    </source>
</evidence>
<evidence type="ECO:0000313" key="2">
    <source>
        <dbReference type="EMBL" id="PIT89808.1"/>
    </source>
</evidence>
<protein>
    <submittedName>
        <fullName evidence="2">Ribonuclease H</fullName>
    </submittedName>
</protein>
<dbReference type="PANTHER" id="PTHR46387">
    <property type="entry name" value="POLYNUCLEOTIDYL TRANSFERASE, RIBONUCLEASE H-LIKE SUPERFAMILY PROTEIN"/>
    <property type="match status" value="1"/>
</dbReference>
<comment type="caution">
    <text evidence="2">The sequence shown here is derived from an EMBL/GenBank/DDBJ whole genome shotgun (WGS) entry which is preliminary data.</text>
</comment>
<feature type="domain" description="RNase H type-1" evidence="1">
    <location>
        <begin position="1"/>
        <end position="134"/>
    </location>
</feature>
<dbReference type="AlphaFoldDB" id="A0A2M6WAG9"/>
<dbReference type="PROSITE" id="PS50879">
    <property type="entry name" value="RNASE_H_1"/>
    <property type="match status" value="1"/>
</dbReference>
<dbReference type="GO" id="GO:0004523">
    <property type="term" value="F:RNA-DNA hybrid ribonuclease activity"/>
    <property type="evidence" value="ECO:0007669"/>
    <property type="project" value="InterPro"/>
</dbReference>
<dbReference type="Pfam" id="PF13456">
    <property type="entry name" value="RVT_3"/>
    <property type="match status" value="1"/>
</dbReference>
<dbReference type="EMBL" id="PFBP01000032">
    <property type="protein sequence ID" value="PIT89808.1"/>
    <property type="molecule type" value="Genomic_DNA"/>
</dbReference>
<dbReference type="Proteomes" id="UP000231464">
    <property type="component" value="Unassembled WGS sequence"/>
</dbReference>
<dbReference type="SUPFAM" id="SSF53098">
    <property type="entry name" value="Ribonuclease H-like"/>
    <property type="match status" value="1"/>
</dbReference>
<dbReference type="Gene3D" id="3.30.420.10">
    <property type="entry name" value="Ribonuclease H-like superfamily/Ribonuclease H"/>
    <property type="match status" value="1"/>
</dbReference>
<dbReference type="PANTHER" id="PTHR46387:SF2">
    <property type="entry name" value="RIBONUCLEASE HI"/>
    <property type="match status" value="1"/>
</dbReference>
<dbReference type="CDD" id="cd09279">
    <property type="entry name" value="RNase_HI_like"/>
    <property type="match status" value="1"/>
</dbReference>
<dbReference type="InterPro" id="IPR012337">
    <property type="entry name" value="RNaseH-like_sf"/>
</dbReference>
<evidence type="ECO:0000259" key="1">
    <source>
        <dbReference type="PROSITE" id="PS50879"/>
    </source>
</evidence>
<dbReference type="GO" id="GO:0003676">
    <property type="term" value="F:nucleic acid binding"/>
    <property type="evidence" value="ECO:0007669"/>
    <property type="project" value="InterPro"/>
</dbReference>
<dbReference type="InterPro" id="IPR002156">
    <property type="entry name" value="RNaseH_domain"/>
</dbReference>
<accession>A0A2M6WAG9</accession>
<organism evidence="2 3">
    <name type="scientific">Candidatus Kuenenbacteria bacterium CG10_big_fil_rev_8_21_14_0_10_36_11</name>
    <dbReference type="NCBI Taxonomy" id="1974618"/>
    <lineage>
        <taxon>Bacteria</taxon>
        <taxon>Candidatus Kueneniibacteriota</taxon>
    </lineage>
</organism>
<dbReference type="InterPro" id="IPR036397">
    <property type="entry name" value="RNaseH_sf"/>
</dbReference>
<proteinExistence type="predicted"/>
<gene>
    <name evidence="2" type="ORF">COU23_01925</name>
</gene>
<sequence>MKQNIIIYTDGGARGNPGPAGIGCAIFSAENLAKPIATHKKYIGKTTNNQAEYKAVVLGLEQAKKMGAYEVEVRLDSELVCNQITGKFKLKNSDFQESFIRIWNLRQGFKKCVFKYVPREKNKLADKLVNEAIDSKLALS</sequence>
<reference evidence="3" key="1">
    <citation type="submission" date="2017-09" db="EMBL/GenBank/DDBJ databases">
        <title>Depth-based differentiation of microbial function through sediment-hosted aquifers and enrichment of novel symbionts in the deep terrestrial subsurface.</title>
        <authorList>
            <person name="Probst A.J."/>
            <person name="Ladd B."/>
            <person name="Jarett J.K."/>
            <person name="Geller-Mcgrath D.E."/>
            <person name="Sieber C.M.K."/>
            <person name="Emerson J.B."/>
            <person name="Anantharaman K."/>
            <person name="Thomas B.C."/>
            <person name="Malmstrom R."/>
            <person name="Stieglmeier M."/>
            <person name="Klingl A."/>
            <person name="Woyke T."/>
            <person name="Ryan C.M."/>
            <person name="Banfield J.F."/>
        </authorList>
    </citation>
    <scope>NUCLEOTIDE SEQUENCE [LARGE SCALE GENOMIC DNA]</scope>
</reference>
<name>A0A2M6WAG9_9BACT</name>